<gene>
    <name evidence="1" type="ORF">GCM10007890_32750</name>
</gene>
<reference evidence="2" key="1">
    <citation type="journal article" date="2019" name="Int. J. Syst. Evol. Microbiol.">
        <title>The Global Catalogue of Microorganisms (GCM) 10K type strain sequencing project: providing services to taxonomists for standard genome sequencing and annotation.</title>
        <authorList>
            <consortium name="The Broad Institute Genomics Platform"/>
            <consortium name="The Broad Institute Genome Sequencing Center for Infectious Disease"/>
            <person name="Wu L."/>
            <person name="Ma J."/>
        </authorList>
    </citation>
    <scope>NUCLEOTIDE SEQUENCE [LARGE SCALE GENOMIC DNA]</scope>
    <source>
        <strain evidence="2">NBRC 103632</strain>
    </source>
</reference>
<dbReference type="AlphaFoldDB" id="A0AA37WTR1"/>
<comment type="caution">
    <text evidence="1">The sequence shown here is derived from an EMBL/GenBank/DDBJ whole genome shotgun (WGS) entry which is preliminary data.</text>
</comment>
<accession>A0AA37WTR1</accession>
<dbReference type="EMBL" id="BSPL01000017">
    <property type="protein sequence ID" value="GLS71262.1"/>
    <property type="molecule type" value="Genomic_DNA"/>
</dbReference>
<evidence type="ECO:0008006" key="3">
    <source>
        <dbReference type="Google" id="ProtNLM"/>
    </source>
</evidence>
<dbReference type="RefSeq" id="WP_238194319.1">
    <property type="nucleotide sequence ID" value="NZ_BPQZ01000001.1"/>
</dbReference>
<evidence type="ECO:0000313" key="1">
    <source>
        <dbReference type="EMBL" id="GLS71262.1"/>
    </source>
</evidence>
<evidence type="ECO:0000313" key="2">
    <source>
        <dbReference type="Proteomes" id="UP001157440"/>
    </source>
</evidence>
<sequence>MANETTLRLTVSGPEASIADFRAAHIVENTNLGYAGSPVRLSFETFAAYPSGEGRNWAYKCWGSAYNAGYFEFIRDEPCLIECRFCAYDDDARPIFEAIARLFPDLSGTIEGEEEGGSYCLSGWIRDGGYTMEEFAWSREHYAKVHGRPYEDP</sequence>
<dbReference type="Proteomes" id="UP001157440">
    <property type="component" value="Unassembled WGS sequence"/>
</dbReference>
<protein>
    <recommendedName>
        <fullName evidence="3">YubB ferredoxin-like domain-containing protein</fullName>
    </recommendedName>
</protein>
<organism evidence="1 2">
    <name type="scientific">Methylobacterium tardum</name>
    <dbReference type="NCBI Taxonomy" id="374432"/>
    <lineage>
        <taxon>Bacteria</taxon>
        <taxon>Pseudomonadati</taxon>
        <taxon>Pseudomonadota</taxon>
        <taxon>Alphaproteobacteria</taxon>
        <taxon>Hyphomicrobiales</taxon>
        <taxon>Methylobacteriaceae</taxon>
        <taxon>Methylobacterium</taxon>
    </lineage>
</organism>
<proteinExistence type="predicted"/>
<name>A0AA37WTR1_9HYPH</name>
<keyword evidence="2" id="KW-1185">Reference proteome</keyword>